<evidence type="ECO:0000259" key="2">
    <source>
        <dbReference type="Pfam" id="PF20710"/>
    </source>
</evidence>
<reference evidence="3" key="1">
    <citation type="submission" date="2023-08" db="EMBL/GenBank/DDBJ databases">
        <authorList>
            <person name="Audoor S."/>
            <person name="Bilcke G."/>
        </authorList>
    </citation>
    <scope>NUCLEOTIDE SEQUENCE</scope>
</reference>
<feature type="region of interest" description="Disordered" evidence="1">
    <location>
        <begin position="1"/>
        <end position="63"/>
    </location>
</feature>
<sequence>MMNALPATVNIPERITPNDVEEVSSRDGKLEEPAKRETEQERHSAMRNHHQIRSADAAADPTAERVSKLHKKDVMLGRGYGIQNHPGNERMRDIIAKYKPQYHSMTREGKRKLIEGAYNEITESGAKFLKKLDGKKGWAVVDRVTALNKIRQSVKRRKNAAHPFDEENWNKPTTFGGFAGPGARALAGMPSALEGMPSAMAGMPIPGAMRGMPPALSGIPGAIPGSMPGATPGSMPGATPGSMPGAIPGAIPLSISVPTPASLPSLVAPSSRYAPPARAAEDMSLAALEAQRMAALQRYRMITGSIAAATTRQDDMEYYQNLRRQQETRLLMEQRNTAEVAKK</sequence>
<feature type="compositionally biased region" description="Basic and acidic residues" evidence="1">
    <location>
        <begin position="23"/>
        <end position="44"/>
    </location>
</feature>
<dbReference type="AlphaFoldDB" id="A0AAD2FSK9"/>
<evidence type="ECO:0000313" key="3">
    <source>
        <dbReference type="EMBL" id="CAJ1951982.1"/>
    </source>
</evidence>
<name>A0AAD2FSK9_9STRA</name>
<dbReference type="EMBL" id="CAKOGP040001792">
    <property type="protein sequence ID" value="CAJ1951982.1"/>
    <property type="molecule type" value="Genomic_DNA"/>
</dbReference>
<dbReference type="Proteomes" id="UP001295423">
    <property type="component" value="Unassembled WGS sequence"/>
</dbReference>
<proteinExistence type="predicted"/>
<dbReference type="Pfam" id="PF20710">
    <property type="entry name" value="DUF6824"/>
    <property type="match status" value="1"/>
</dbReference>
<evidence type="ECO:0000313" key="4">
    <source>
        <dbReference type="Proteomes" id="UP001295423"/>
    </source>
</evidence>
<gene>
    <name evidence="3" type="ORF">CYCCA115_LOCUS13336</name>
</gene>
<keyword evidence="4" id="KW-1185">Reference proteome</keyword>
<comment type="caution">
    <text evidence="3">The sequence shown here is derived from an EMBL/GenBank/DDBJ whole genome shotgun (WGS) entry which is preliminary data.</text>
</comment>
<protein>
    <recommendedName>
        <fullName evidence="2">DUF6824 domain-containing protein</fullName>
    </recommendedName>
</protein>
<evidence type="ECO:0000256" key="1">
    <source>
        <dbReference type="SAM" id="MobiDB-lite"/>
    </source>
</evidence>
<dbReference type="InterPro" id="IPR049227">
    <property type="entry name" value="DUF6824"/>
</dbReference>
<organism evidence="3 4">
    <name type="scientific">Cylindrotheca closterium</name>
    <dbReference type="NCBI Taxonomy" id="2856"/>
    <lineage>
        <taxon>Eukaryota</taxon>
        <taxon>Sar</taxon>
        <taxon>Stramenopiles</taxon>
        <taxon>Ochrophyta</taxon>
        <taxon>Bacillariophyta</taxon>
        <taxon>Bacillariophyceae</taxon>
        <taxon>Bacillariophycidae</taxon>
        <taxon>Bacillariales</taxon>
        <taxon>Bacillariaceae</taxon>
        <taxon>Cylindrotheca</taxon>
    </lineage>
</organism>
<accession>A0AAD2FSK9</accession>
<feature type="domain" description="DUF6824" evidence="2">
    <location>
        <begin position="73"/>
        <end position="154"/>
    </location>
</feature>